<feature type="compositionally biased region" description="Low complexity" evidence="1">
    <location>
        <begin position="191"/>
        <end position="210"/>
    </location>
</feature>
<protein>
    <recommendedName>
        <fullName evidence="2">SPX domain-containing protein</fullName>
    </recommendedName>
</protein>
<feature type="compositionally biased region" description="Basic residues" evidence="1">
    <location>
        <begin position="215"/>
        <end position="234"/>
    </location>
</feature>
<evidence type="ECO:0000259" key="2">
    <source>
        <dbReference type="PROSITE" id="PS51382"/>
    </source>
</evidence>
<dbReference type="GO" id="GO:0070417">
    <property type="term" value="P:cellular response to cold"/>
    <property type="evidence" value="ECO:0007669"/>
    <property type="project" value="UniProtKB-ARBA"/>
</dbReference>
<feature type="region of interest" description="Disordered" evidence="1">
    <location>
        <begin position="182"/>
        <end position="269"/>
    </location>
</feature>
<dbReference type="GO" id="GO:0016036">
    <property type="term" value="P:cellular response to phosphate starvation"/>
    <property type="evidence" value="ECO:0007669"/>
    <property type="project" value="InterPro"/>
</dbReference>
<dbReference type="PROSITE" id="PS51382">
    <property type="entry name" value="SPX"/>
    <property type="match status" value="1"/>
</dbReference>
<keyword evidence="4" id="KW-1185">Reference proteome</keyword>
<dbReference type="Proteomes" id="UP000604825">
    <property type="component" value="Unassembled WGS sequence"/>
</dbReference>
<sequence>MGFVEDPRDREAASLVCCRWHRVDALSRKHVMVPFCYAVSRCWAGSAAEAAFLRLLDAEVDRFNAFFLEREEDFVIRHRARSTFCLPSDPPSIRVRGVNASAHRCECDVRLRVLIVVVCAVQELKETAKKVAEDALRRLPSSAAETRSVRKEIVDLHGEMVLLLNYSAINYTGLAKILKKSTTSAPGGSYGCPSSRRCSGSPSSPRSSSPVQARPRVRGHQGGRIRGQQRPRRRVCGDGPRGRSGSRRAGHLPEHRGRAGDHGHKLRSGSSTYGHFSLPPMVPPESDLLRCVCVQFAAGPVSI</sequence>
<dbReference type="Pfam" id="PF18511">
    <property type="entry name" value="F-box_5"/>
    <property type="match status" value="1"/>
</dbReference>
<dbReference type="EMBL" id="CAJGYO010000001">
    <property type="protein sequence ID" value="CAD6205058.1"/>
    <property type="molecule type" value="Genomic_DNA"/>
</dbReference>
<accession>A0A811MIJ2</accession>
<comment type="caution">
    <text evidence="3">The sequence shown here is derived from an EMBL/GenBank/DDBJ whole genome shotgun (WGS) entry which is preliminary data.</text>
</comment>
<feature type="compositionally biased region" description="Basic and acidic residues" evidence="1">
    <location>
        <begin position="251"/>
        <end position="263"/>
    </location>
</feature>
<dbReference type="InterPro" id="IPR031142">
    <property type="entry name" value="SPX_prot"/>
</dbReference>
<reference evidence="3" key="1">
    <citation type="submission" date="2020-10" db="EMBL/GenBank/DDBJ databases">
        <authorList>
            <person name="Han B."/>
            <person name="Lu T."/>
            <person name="Zhao Q."/>
            <person name="Huang X."/>
            <person name="Zhao Y."/>
        </authorList>
    </citation>
    <scope>NUCLEOTIDE SEQUENCE</scope>
</reference>
<gene>
    <name evidence="3" type="ORF">NCGR_LOCUS2898</name>
</gene>
<proteinExistence type="predicted"/>
<dbReference type="Gene3D" id="1.20.1280.50">
    <property type="match status" value="1"/>
</dbReference>
<evidence type="ECO:0000313" key="4">
    <source>
        <dbReference type="Proteomes" id="UP000604825"/>
    </source>
</evidence>
<organism evidence="3 4">
    <name type="scientific">Miscanthus lutarioriparius</name>
    <dbReference type="NCBI Taxonomy" id="422564"/>
    <lineage>
        <taxon>Eukaryota</taxon>
        <taxon>Viridiplantae</taxon>
        <taxon>Streptophyta</taxon>
        <taxon>Embryophyta</taxon>
        <taxon>Tracheophyta</taxon>
        <taxon>Spermatophyta</taxon>
        <taxon>Magnoliopsida</taxon>
        <taxon>Liliopsida</taxon>
        <taxon>Poales</taxon>
        <taxon>Poaceae</taxon>
        <taxon>PACMAD clade</taxon>
        <taxon>Panicoideae</taxon>
        <taxon>Andropogonodae</taxon>
        <taxon>Andropogoneae</taxon>
        <taxon>Saccharinae</taxon>
        <taxon>Miscanthus</taxon>
    </lineage>
</organism>
<feature type="domain" description="SPX" evidence="2">
    <location>
        <begin position="1"/>
        <end position="195"/>
    </location>
</feature>
<evidence type="ECO:0000256" key="1">
    <source>
        <dbReference type="SAM" id="MobiDB-lite"/>
    </source>
</evidence>
<dbReference type="InterPro" id="IPR004331">
    <property type="entry name" value="SPX_dom"/>
</dbReference>
<dbReference type="AlphaFoldDB" id="A0A811MIJ2"/>
<evidence type="ECO:0000313" key="3">
    <source>
        <dbReference type="EMBL" id="CAD6205058.1"/>
    </source>
</evidence>
<dbReference type="InterPro" id="IPR041567">
    <property type="entry name" value="COI1_F-box"/>
</dbReference>
<dbReference type="OrthoDB" id="6493944at2759"/>
<name>A0A811MIJ2_9POAL</name>
<dbReference type="PANTHER" id="PTHR45978:SF2">
    <property type="entry name" value="SPX DOMAIN-CONTAINING PROTEIN 3"/>
    <property type="match status" value="1"/>
</dbReference>
<dbReference type="PANTHER" id="PTHR45978">
    <property type="entry name" value="SPX DOMAIN-CONTAINING PROTEIN 3"/>
    <property type="match status" value="1"/>
</dbReference>